<sequence length="346" mass="39818">MCELTLDEIEALKELNQLLTHIQIILKHQWEVLTAKAARRYEGIDIQAQFSKAVITATYFLRKDDFAFNHRAKHVIALRAGIFGAQMLEAFDWAADGAVDTFGFDQHCWLFNQLYAPVQQGFPVSIVDLLRIGDIHFILQFEGCEKIDLSSRQFCFRYTHPYDPAWETTRQLSYTGNYLPVFPETPKQNDFRIEDIIQGLSHQCKFLGQTRFFYSFAQHSLLVASLLPDELKPAALLGLAQVAYAGEIGHFVQGGQANLRRYEERLRSAIGNRFGIARSQFEESALLSARSRVELTERRDVLFDPYFCYRSKERRLLTHPIISLAPQEVKTQLTIALQKYLPNAFL</sequence>
<evidence type="ECO:0000313" key="1">
    <source>
        <dbReference type="EMBL" id="MFC0349247.1"/>
    </source>
</evidence>
<comment type="caution">
    <text evidence="1">The sequence shown here is derived from an EMBL/GenBank/DDBJ whole genome shotgun (WGS) entry which is preliminary data.</text>
</comment>
<evidence type="ECO:0000313" key="2">
    <source>
        <dbReference type="Proteomes" id="UP001589844"/>
    </source>
</evidence>
<dbReference type="EMBL" id="JBHLXJ010000005">
    <property type="protein sequence ID" value="MFC0349247.1"/>
    <property type="molecule type" value="Genomic_DNA"/>
</dbReference>
<organism evidence="1 2">
    <name type="scientific">Undibacterium danionis</name>
    <dbReference type="NCBI Taxonomy" id="1812100"/>
    <lineage>
        <taxon>Bacteria</taxon>
        <taxon>Pseudomonadati</taxon>
        <taxon>Pseudomonadota</taxon>
        <taxon>Betaproteobacteria</taxon>
        <taxon>Burkholderiales</taxon>
        <taxon>Oxalobacteraceae</taxon>
        <taxon>Undibacterium</taxon>
    </lineage>
</organism>
<accession>A0ABV6IBS1</accession>
<reference evidence="1 2" key="1">
    <citation type="submission" date="2024-09" db="EMBL/GenBank/DDBJ databases">
        <authorList>
            <person name="Sun Q."/>
            <person name="Mori K."/>
        </authorList>
    </citation>
    <scope>NUCLEOTIDE SEQUENCE [LARGE SCALE GENOMIC DNA]</scope>
    <source>
        <strain evidence="1 2">CCM 8677</strain>
    </source>
</reference>
<name>A0ABV6IBS1_9BURK</name>
<dbReference type="Proteomes" id="UP001589844">
    <property type="component" value="Unassembled WGS sequence"/>
</dbReference>
<keyword evidence="2" id="KW-1185">Reference proteome</keyword>
<gene>
    <name evidence="1" type="ORF">ACFFJH_05475</name>
</gene>
<protein>
    <recommendedName>
        <fullName evidence="3">FRG domain-containing protein</fullName>
    </recommendedName>
</protein>
<dbReference type="RefSeq" id="WP_390210690.1">
    <property type="nucleotide sequence ID" value="NZ_JBHLXJ010000005.1"/>
</dbReference>
<proteinExistence type="predicted"/>
<dbReference type="Gene3D" id="1.10.3210.10">
    <property type="entry name" value="Hypothetical protein af1432"/>
    <property type="match status" value="1"/>
</dbReference>
<evidence type="ECO:0008006" key="3">
    <source>
        <dbReference type="Google" id="ProtNLM"/>
    </source>
</evidence>
<dbReference type="SUPFAM" id="SSF109604">
    <property type="entry name" value="HD-domain/PDEase-like"/>
    <property type="match status" value="1"/>
</dbReference>